<dbReference type="GO" id="GO:0006457">
    <property type="term" value="P:protein folding"/>
    <property type="evidence" value="ECO:0007669"/>
    <property type="project" value="InterPro"/>
</dbReference>
<dbReference type="PANTHER" id="PTHR12409:SF0">
    <property type="entry name" value="PREFOLDIN SUBUNIT 3"/>
    <property type="match status" value="1"/>
</dbReference>
<name>A0AAN6HYG8_9ASCO</name>
<organism evidence="3 6">
    <name type="scientific">Ogataea haglerorum</name>
    <dbReference type="NCBI Taxonomy" id="1937702"/>
    <lineage>
        <taxon>Eukaryota</taxon>
        <taxon>Fungi</taxon>
        <taxon>Dikarya</taxon>
        <taxon>Ascomycota</taxon>
        <taxon>Saccharomycotina</taxon>
        <taxon>Pichiomycetes</taxon>
        <taxon>Pichiales</taxon>
        <taxon>Pichiaceae</taxon>
        <taxon>Ogataea</taxon>
    </lineage>
</organism>
<evidence type="ECO:0000256" key="2">
    <source>
        <dbReference type="ARBA" id="ARBA00023186"/>
    </source>
</evidence>
<comment type="caution">
    <text evidence="3">The sequence shown here is derived from an EMBL/GenBank/DDBJ whole genome shotgun (WGS) entry which is preliminary data.</text>
</comment>
<dbReference type="InterPro" id="IPR004127">
    <property type="entry name" value="Prefoldin_subunit_alpha"/>
</dbReference>
<dbReference type="PANTHER" id="PTHR12409">
    <property type="entry name" value="PREFOLDIN SUBUNIT 3"/>
    <property type="match status" value="1"/>
</dbReference>
<accession>A0AAN6HYG8</accession>
<protein>
    <submittedName>
        <fullName evidence="3">Uncharacterized protein</fullName>
    </submittedName>
</protein>
<keyword evidence="5" id="KW-1185">Reference proteome</keyword>
<dbReference type="GO" id="GO:0007021">
    <property type="term" value="P:tubulin complex assembly"/>
    <property type="evidence" value="ECO:0007669"/>
    <property type="project" value="TreeGrafter"/>
</dbReference>
<dbReference type="InterPro" id="IPR016655">
    <property type="entry name" value="PFD3"/>
</dbReference>
<gene>
    <name evidence="3" type="ORF">KL933_004528</name>
    <name evidence="4" type="ORF">KL946_004500</name>
</gene>
<dbReference type="Proteomes" id="UP000697297">
    <property type="component" value="Unassembled WGS sequence"/>
</dbReference>
<evidence type="ECO:0000313" key="4">
    <source>
        <dbReference type="EMBL" id="KAG7762759.1"/>
    </source>
</evidence>
<evidence type="ECO:0000313" key="3">
    <source>
        <dbReference type="EMBL" id="KAG7724706.1"/>
    </source>
</evidence>
<proteinExistence type="inferred from homology"/>
<dbReference type="Proteomes" id="UP000738402">
    <property type="component" value="Unassembled WGS sequence"/>
</dbReference>
<dbReference type="GO" id="GO:0007017">
    <property type="term" value="P:microtubule-based process"/>
    <property type="evidence" value="ECO:0007669"/>
    <property type="project" value="TreeGrafter"/>
</dbReference>
<dbReference type="SUPFAM" id="SSF46579">
    <property type="entry name" value="Prefoldin"/>
    <property type="match status" value="1"/>
</dbReference>
<evidence type="ECO:0000256" key="1">
    <source>
        <dbReference type="ARBA" id="ARBA00010048"/>
    </source>
</evidence>
<dbReference type="AlphaFoldDB" id="A0AAN6HYG8"/>
<dbReference type="CDD" id="cd23156">
    <property type="entry name" value="Prefoldin_3"/>
    <property type="match status" value="1"/>
</dbReference>
<dbReference type="EMBL" id="JAHLUH010000015">
    <property type="protein sequence ID" value="KAG7724706.1"/>
    <property type="molecule type" value="Genomic_DNA"/>
</dbReference>
<evidence type="ECO:0000313" key="5">
    <source>
        <dbReference type="Proteomes" id="UP000697297"/>
    </source>
</evidence>
<dbReference type="InterPro" id="IPR009053">
    <property type="entry name" value="Prefoldin"/>
</dbReference>
<dbReference type="GO" id="GO:0005737">
    <property type="term" value="C:cytoplasm"/>
    <property type="evidence" value="ECO:0007669"/>
    <property type="project" value="TreeGrafter"/>
</dbReference>
<dbReference type="Pfam" id="PF02996">
    <property type="entry name" value="Prefoldin"/>
    <property type="match status" value="1"/>
</dbReference>
<dbReference type="Gene3D" id="1.10.287.370">
    <property type="match status" value="1"/>
</dbReference>
<dbReference type="EMBL" id="JAHLUN010000013">
    <property type="protein sequence ID" value="KAG7762759.1"/>
    <property type="molecule type" value="Genomic_DNA"/>
</dbReference>
<comment type="similarity">
    <text evidence="1">Belongs to the prefoldin subunit alpha family.</text>
</comment>
<keyword evidence="2" id="KW-0143">Chaperone</keyword>
<dbReference type="GO" id="GO:0015631">
    <property type="term" value="F:tubulin binding"/>
    <property type="evidence" value="ECO:0007669"/>
    <property type="project" value="TreeGrafter"/>
</dbReference>
<dbReference type="GO" id="GO:0016272">
    <property type="term" value="C:prefoldin complex"/>
    <property type="evidence" value="ECO:0007669"/>
    <property type="project" value="InterPro"/>
</dbReference>
<evidence type="ECO:0000313" key="6">
    <source>
        <dbReference type="Proteomes" id="UP000738402"/>
    </source>
</evidence>
<reference evidence="3 5" key="1">
    <citation type="journal article" date="2021" name="G3 (Bethesda)">
        <title>Genomic diversity, chromosomal rearrangements, and interspecies hybridization in the ogataea polymorpha species complex.</title>
        <authorList>
            <person name="Hanson S.J."/>
            <person name="Cinneide E.O."/>
            <person name="Salzberg L.I."/>
            <person name="Wolfe K.H."/>
            <person name="McGowan J."/>
            <person name="Fitzpatrick D.A."/>
            <person name="Matlin K."/>
        </authorList>
    </citation>
    <scope>NUCLEOTIDE SEQUENCE</scope>
    <source>
        <strain evidence="4">81-436-3</strain>
        <strain evidence="3">83-405-1</strain>
    </source>
</reference>
<sequence length="251" mass="28290">MEENKRNTLNNLNTKIPDIKKTLDMCRFLKNRKEHDEETVDVNYELNDTVYSTAEINVKELDSVSLWLGADIMMEYPIDEAIEMLEKRLQGALDNKAVTMEDLEYLRSNITTMEVNTARVVRTGVSSLSSDESGESSSSAPSALLTMSRMRLSSGRCWLLEASLVYTSSTTLNLELRPGRSPLKKSDPMKYPKRLGITELMRPSLKASCRATSDVRKSFVNTSLKSSFDSRSLSRPPKFSSNLYSTGVNFQ</sequence>